<dbReference type="SUPFAM" id="SSF53850">
    <property type="entry name" value="Periplasmic binding protein-like II"/>
    <property type="match status" value="1"/>
</dbReference>
<protein>
    <submittedName>
        <fullName evidence="6">LysR family transcriptional regulator</fullName>
    </submittedName>
</protein>
<dbReference type="GO" id="GO:0003700">
    <property type="term" value="F:DNA-binding transcription factor activity"/>
    <property type="evidence" value="ECO:0007669"/>
    <property type="project" value="InterPro"/>
</dbReference>
<keyword evidence="7" id="KW-1185">Reference proteome</keyword>
<name>A0A939JYC8_9HYPH</name>
<dbReference type="EMBL" id="JAFMPP010000019">
    <property type="protein sequence ID" value="MBO0664281.1"/>
    <property type="molecule type" value="Genomic_DNA"/>
</dbReference>
<dbReference type="GO" id="GO:0003677">
    <property type="term" value="F:DNA binding"/>
    <property type="evidence" value="ECO:0007669"/>
    <property type="project" value="UniProtKB-KW"/>
</dbReference>
<proteinExistence type="inferred from homology"/>
<dbReference type="InterPro" id="IPR036388">
    <property type="entry name" value="WH-like_DNA-bd_sf"/>
</dbReference>
<comment type="caution">
    <text evidence="6">The sequence shown here is derived from an EMBL/GenBank/DDBJ whole genome shotgun (WGS) entry which is preliminary data.</text>
</comment>
<dbReference type="Gene3D" id="1.10.10.10">
    <property type="entry name" value="Winged helix-like DNA-binding domain superfamily/Winged helix DNA-binding domain"/>
    <property type="match status" value="1"/>
</dbReference>
<keyword evidence="4" id="KW-0804">Transcription</keyword>
<dbReference type="InterPro" id="IPR005119">
    <property type="entry name" value="LysR_subst-bd"/>
</dbReference>
<sequence>MPKSFVHVHLVALRYFAEAARAGSMRQASDFLSIAPSAVNRQILKLEDQLQVRLFDRVADGVKLTAAGEVLYGYISNLQRDLDKAIAQIDDMRGLRRGHVRIALEDGIARDFFGPELAKFSKEYPGISYSLIMQEAAKVMECLADGEADIGLSVDPPTRSDIRRIAALPIPTGAIMRPDHPLASRASVTLSDLAGERMVLGSAGYGGGGPVNHILTEGGRHRPFIEINTSDSALDLVLAGLGLAVRSPVGIMERLGRGDLVFVPLSGRATPKMQIVLWTQMSQGRSNAAAVLLQRLTAALPLFSEKLEVWRVADA</sequence>
<keyword evidence="3" id="KW-0238">DNA-binding</keyword>
<dbReference type="Gene3D" id="3.40.190.290">
    <property type="match status" value="1"/>
</dbReference>
<organism evidence="6 7">
    <name type="scientific">Jiella flava</name>
    <dbReference type="NCBI Taxonomy" id="2816857"/>
    <lineage>
        <taxon>Bacteria</taxon>
        <taxon>Pseudomonadati</taxon>
        <taxon>Pseudomonadota</taxon>
        <taxon>Alphaproteobacteria</taxon>
        <taxon>Hyphomicrobiales</taxon>
        <taxon>Aurantimonadaceae</taxon>
        <taxon>Jiella</taxon>
    </lineage>
</organism>
<dbReference type="PROSITE" id="PS50931">
    <property type="entry name" value="HTH_LYSR"/>
    <property type="match status" value="1"/>
</dbReference>
<accession>A0A939JYC8</accession>
<evidence type="ECO:0000313" key="7">
    <source>
        <dbReference type="Proteomes" id="UP000664122"/>
    </source>
</evidence>
<dbReference type="InterPro" id="IPR036390">
    <property type="entry name" value="WH_DNA-bd_sf"/>
</dbReference>
<dbReference type="Pfam" id="PF00126">
    <property type="entry name" value="HTH_1"/>
    <property type="match status" value="1"/>
</dbReference>
<dbReference type="InterPro" id="IPR000847">
    <property type="entry name" value="LysR_HTH_N"/>
</dbReference>
<dbReference type="AlphaFoldDB" id="A0A939JYC8"/>
<feature type="domain" description="HTH lysR-type" evidence="5">
    <location>
        <begin position="13"/>
        <end position="65"/>
    </location>
</feature>
<evidence type="ECO:0000256" key="2">
    <source>
        <dbReference type="ARBA" id="ARBA00023015"/>
    </source>
</evidence>
<comment type="similarity">
    <text evidence="1">Belongs to the LysR transcriptional regulatory family.</text>
</comment>
<dbReference type="RefSeq" id="WP_207259196.1">
    <property type="nucleotide sequence ID" value="NZ_JAFMPP010000019.1"/>
</dbReference>
<dbReference type="PANTHER" id="PTHR30419">
    <property type="entry name" value="HTH-TYPE TRANSCRIPTIONAL REGULATOR YBHD"/>
    <property type="match status" value="1"/>
</dbReference>
<dbReference type="SUPFAM" id="SSF46785">
    <property type="entry name" value="Winged helix' DNA-binding domain"/>
    <property type="match status" value="1"/>
</dbReference>
<evidence type="ECO:0000256" key="4">
    <source>
        <dbReference type="ARBA" id="ARBA00023163"/>
    </source>
</evidence>
<dbReference type="InterPro" id="IPR050950">
    <property type="entry name" value="HTH-type_LysR_regulators"/>
</dbReference>
<reference evidence="6" key="1">
    <citation type="submission" date="2021-03" db="EMBL/GenBank/DDBJ databases">
        <title>Whole genome sequence of Jiella sp. CQZ9-1.</title>
        <authorList>
            <person name="Tuo L."/>
        </authorList>
    </citation>
    <scope>NUCLEOTIDE SEQUENCE</scope>
    <source>
        <strain evidence="6">CQZ9-1</strain>
    </source>
</reference>
<dbReference type="Pfam" id="PF03466">
    <property type="entry name" value="LysR_substrate"/>
    <property type="match status" value="1"/>
</dbReference>
<evidence type="ECO:0000256" key="3">
    <source>
        <dbReference type="ARBA" id="ARBA00023125"/>
    </source>
</evidence>
<evidence type="ECO:0000256" key="1">
    <source>
        <dbReference type="ARBA" id="ARBA00009437"/>
    </source>
</evidence>
<dbReference type="Proteomes" id="UP000664122">
    <property type="component" value="Unassembled WGS sequence"/>
</dbReference>
<dbReference type="PANTHER" id="PTHR30419:SF8">
    <property type="entry name" value="NITROGEN ASSIMILATION TRANSCRIPTIONAL ACTIVATOR-RELATED"/>
    <property type="match status" value="1"/>
</dbReference>
<gene>
    <name evidence="6" type="ORF">J1C48_17000</name>
</gene>
<evidence type="ECO:0000313" key="6">
    <source>
        <dbReference type="EMBL" id="MBO0664281.1"/>
    </source>
</evidence>
<keyword evidence="2" id="KW-0805">Transcription regulation</keyword>
<dbReference type="GO" id="GO:0005829">
    <property type="term" value="C:cytosol"/>
    <property type="evidence" value="ECO:0007669"/>
    <property type="project" value="TreeGrafter"/>
</dbReference>
<evidence type="ECO:0000259" key="5">
    <source>
        <dbReference type="PROSITE" id="PS50931"/>
    </source>
</evidence>